<dbReference type="GO" id="GO:0016763">
    <property type="term" value="F:pentosyltransferase activity"/>
    <property type="evidence" value="ECO:0007669"/>
    <property type="project" value="TreeGrafter"/>
</dbReference>
<keyword evidence="5 8" id="KW-0812">Transmembrane</keyword>
<evidence type="ECO:0000256" key="4">
    <source>
        <dbReference type="ARBA" id="ARBA00022679"/>
    </source>
</evidence>
<feature type="transmembrane region" description="Helical" evidence="8">
    <location>
        <begin position="300"/>
        <end position="316"/>
    </location>
</feature>
<keyword evidence="2" id="KW-1003">Cell membrane</keyword>
<comment type="caution">
    <text evidence="10">The sequence shown here is derived from an EMBL/GenBank/DDBJ whole genome shotgun (WGS) entry which is preliminary data.</text>
</comment>
<feature type="domain" description="Glycosyltransferase RgtA/B/C/D-like" evidence="9">
    <location>
        <begin position="99"/>
        <end position="240"/>
    </location>
</feature>
<evidence type="ECO:0000313" key="11">
    <source>
        <dbReference type="Proteomes" id="UP000176241"/>
    </source>
</evidence>
<evidence type="ECO:0000256" key="1">
    <source>
        <dbReference type="ARBA" id="ARBA00004651"/>
    </source>
</evidence>
<keyword evidence="3" id="KW-0328">Glycosyltransferase</keyword>
<proteinExistence type="predicted"/>
<dbReference type="EMBL" id="MHIC01000045">
    <property type="protein sequence ID" value="OGY43531.1"/>
    <property type="molecule type" value="Genomic_DNA"/>
</dbReference>
<organism evidence="10 11">
    <name type="scientific">Candidatus Buchananbacteria bacterium RIFCSPHIGHO2_01_FULL_39_8</name>
    <dbReference type="NCBI Taxonomy" id="1797533"/>
    <lineage>
        <taxon>Bacteria</taxon>
        <taxon>Candidatus Buchananiibacteriota</taxon>
    </lineage>
</organism>
<sequence>MFKKPTFILIILLVIFLGVYFWLVTPINTGLDISHRFDWPDETANYFWIRNYADTNQLILPEPLNLVAANQIYPRSFNVMADGTLVPGSFLGLILLYGILAKVFGNGIIIYLTPLFAVFGVFAFYGIIKLIFGQRVAILSAILMLFNPVWWYYSATSMLPNVTFISCFLISIFFLLKVKKESLSLLILSAFFAGLTFSIRPSEIIWLLAVYLTVLLYHRDKFNFWRLVLFLLIVVLIIVPSFYNQKILYNSWLVSGYSQLDKLDEISCEVCQITKSVILPFGFHPMLAAYNFWVYYLSRFWWLALLSILGFVAFLAKKGRQEPEQFNYILLSIFIGGWLIIYYGSWQFSDLLTVHLNTLGLSYVRYWLPLYIIVLPFSAFGLIWLTNIFRRRLSGVVLFLLLVFLFYKSADLVLQAKPDSLLPVRERIATYKQNAAAVFEVTELDSVIITVRKDKLFFPERRVIHTFEALSLNNQIMALLPALLKVVPVYYYALGPEPSLDLSDGIHLELVKNVGQEILYKIEAK</sequence>
<feature type="transmembrane region" description="Helical" evidence="8">
    <location>
        <begin position="224"/>
        <end position="243"/>
    </location>
</feature>
<dbReference type="Proteomes" id="UP000176241">
    <property type="component" value="Unassembled WGS sequence"/>
</dbReference>
<feature type="transmembrane region" description="Helical" evidence="8">
    <location>
        <begin position="135"/>
        <end position="153"/>
    </location>
</feature>
<comment type="subcellular location">
    <subcellularLocation>
        <location evidence="1">Cell membrane</location>
        <topology evidence="1">Multi-pass membrane protein</topology>
    </subcellularLocation>
</comment>
<keyword evidence="6 8" id="KW-1133">Transmembrane helix</keyword>
<evidence type="ECO:0000256" key="3">
    <source>
        <dbReference type="ARBA" id="ARBA00022676"/>
    </source>
</evidence>
<keyword evidence="7 8" id="KW-0472">Membrane</keyword>
<evidence type="ECO:0000259" key="9">
    <source>
        <dbReference type="Pfam" id="PF13231"/>
    </source>
</evidence>
<feature type="transmembrane region" description="Helical" evidence="8">
    <location>
        <begin position="328"/>
        <end position="346"/>
    </location>
</feature>
<feature type="transmembrane region" description="Helical" evidence="8">
    <location>
        <begin position="84"/>
        <end position="102"/>
    </location>
</feature>
<evidence type="ECO:0000256" key="7">
    <source>
        <dbReference type="ARBA" id="ARBA00023136"/>
    </source>
</evidence>
<dbReference type="InterPro" id="IPR038731">
    <property type="entry name" value="RgtA/B/C-like"/>
</dbReference>
<feature type="transmembrane region" description="Helical" evidence="8">
    <location>
        <begin position="108"/>
        <end position="128"/>
    </location>
</feature>
<reference evidence="10 11" key="1">
    <citation type="journal article" date="2016" name="Nat. Commun.">
        <title>Thousands of microbial genomes shed light on interconnected biogeochemical processes in an aquifer system.</title>
        <authorList>
            <person name="Anantharaman K."/>
            <person name="Brown C.T."/>
            <person name="Hug L.A."/>
            <person name="Sharon I."/>
            <person name="Castelle C.J."/>
            <person name="Probst A.J."/>
            <person name="Thomas B.C."/>
            <person name="Singh A."/>
            <person name="Wilkins M.J."/>
            <person name="Karaoz U."/>
            <person name="Brodie E.L."/>
            <person name="Williams K.H."/>
            <person name="Hubbard S.S."/>
            <person name="Banfield J.F."/>
        </authorList>
    </citation>
    <scope>NUCLEOTIDE SEQUENCE [LARGE SCALE GENOMIC DNA]</scope>
</reference>
<feature type="transmembrane region" description="Helical" evidence="8">
    <location>
        <begin position="393"/>
        <end position="410"/>
    </location>
</feature>
<evidence type="ECO:0000256" key="8">
    <source>
        <dbReference type="SAM" id="Phobius"/>
    </source>
</evidence>
<evidence type="ECO:0000313" key="10">
    <source>
        <dbReference type="EMBL" id="OGY43531.1"/>
    </source>
</evidence>
<dbReference type="STRING" id="1797533.A2731_03825"/>
<dbReference type="Pfam" id="PF13231">
    <property type="entry name" value="PMT_2"/>
    <property type="match status" value="1"/>
</dbReference>
<evidence type="ECO:0000256" key="2">
    <source>
        <dbReference type="ARBA" id="ARBA00022475"/>
    </source>
</evidence>
<dbReference type="GO" id="GO:0009103">
    <property type="term" value="P:lipopolysaccharide biosynthetic process"/>
    <property type="evidence" value="ECO:0007669"/>
    <property type="project" value="UniProtKB-ARBA"/>
</dbReference>
<dbReference type="PANTHER" id="PTHR33908:SF11">
    <property type="entry name" value="MEMBRANE PROTEIN"/>
    <property type="match status" value="1"/>
</dbReference>
<dbReference type="GO" id="GO:0005886">
    <property type="term" value="C:plasma membrane"/>
    <property type="evidence" value="ECO:0007669"/>
    <property type="project" value="UniProtKB-SubCell"/>
</dbReference>
<evidence type="ECO:0000256" key="5">
    <source>
        <dbReference type="ARBA" id="ARBA00022692"/>
    </source>
</evidence>
<gene>
    <name evidence="10" type="ORF">A2731_03825</name>
</gene>
<dbReference type="PANTHER" id="PTHR33908">
    <property type="entry name" value="MANNOSYLTRANSFERASE YKCB-RELATED"/>
    <property type="match status" value="1"/>
</dbReference>
<protein>
    <recommendedName>
        <fullName evidence="9">Glycosyltransferase RgtA/B/C/D-like domain-containing protein</fullName>
    </recommendedName>
</protein>
<feature type="transmembrane region" description="Helical" evidence="8">
    <location>
        <begin position="6"/>
        <end position="24"/>
    </location>
</feature>
<dbReference type="InterPro" id="IPR050297">
    <property type="entry name" value="LipidA_mod_glycosyltrf_83"/>
</dbReference>
<evidence type="ECO:0000256" key="6">
    <source>
        <dbReference type="ARBA" id="ARBA00022989"/>
    </source>
</evidence>
<feature type="transmembrane region" description="Helical" evidence="8">
    <location>
        <begin position="183"/>
        <end position="212"/>
    </location>
</feature>
<feature type="transmembrane region" description="Helical" evidence="8">
    <location>
        <begin position="159"/>
        <end position="176"/>
    </location>
</feature>
<accession>A0A1G1XU69</accession>
<feature type="transmembrane region" description="Helical" evidence="8">
    <location>
        <begin position="366"/>
        <end position="386"/>
    </location>
</feature>
<keyword evidence="4" id="KW-0808">Transferase</keyword>
<name>A0A1G1XU69_9BACT</name>
<dbReference type="AlphaFoldDB" id="A0A1G1XU69"/>